<evidence type="ECO:0000259" key="9">
    <source>
        <dbReference type="PROSITE" id="PS51684"/>
    </source>
</evidence>
<dbReference type="InterPro" id="IPR029063">
    <property type="entry name" value="SAM-dependent_MTases_sf"/>
</dbReference>
<evidence type="ECO:0000313" key="10">
    <source>
        <dbReference type="EMBL" id="CAD9701757.1"/>
    </source>
</evidence>
<keyword evidence="3" id="KW-0489">Methyltransferase</keyword>
<proteinExistence type="predicted"/>
<keyword evidence="5" id="KW-0949">S-adenosyl-L-methionine</keyword>
<comment type="catalytic activity">
    <reaction evidence="7">
        <text>4-demethylwyosine(37) in tRNA(Phe) + S-adenosyl-L-methionine = 4-demethyl-7-[(3S)-3-amino-3-carboxypropyl]wyosine(37) in tRNA(Phe) + S-methyl-5'-thioadenosine + H(+)</text>
        <dbReference type="Rhea" id="RHEA:36355"/>
        <dbReference type="Rhea" id="RHEA-COMP:10164"/>
        <dbReference type="Rhea" id="RHEA-COMP:10378"/>
        <dbReference type="ChEBI" id="CHEBI:15378"/>
        <dbReference type="ChEBI" id="CHEBI:17509"/>
        <dbReference type="ChEBI" id="CHEBI:59789"/>
        <dbReference type="ChEBI" id="CHEBI:64315"/>
        <dbReference type="ChEBI" id="CHEBI:73550"/>
        <dbReference type="EC" id="2.5.1.114"/>
    </reaction>
</comment>
<dbReference type="FunFam" id="3.40.50.150:FF:000131">
    <property type="entry name" value="tRNA wybutosine-synthesizing protein 2/3/4"/>
    <property type="match status" value="1"/>
</dbReference>
<dbReference type="AlphaFoldDB" id="A0A7S2SKC6"/>
<gene>
    <name evidence="10" type="ORF">RMAR1173_LOCUS15463</name>
</gene>
<evidence type="ECO:0000256" key="5">
    <source>
        <dbReference type="ARBA" id="ARBA00022691"/>
    </source>
</evidence>
<dbReference type="EMBL" id="HBHJ01023486">
    <property type="protein sequence ID" value="CAD9701757.1"/>
    <property type="molecule type" value="Transcribed_RNA"/>
</dbReference>
<name>A0A7S2SKC6_9STRA</name>
<protein>
    <recommendedName>
        <fullName evidence="2">tRNA(Phe) (4-demethylwyosine(37)-C(7)) aminocarboxypropyltransferase</fullName>
        <ecNumber evidence="2">2.5.1.114</ecNumber>
    </recommendedName>
</protein>
<feature type="domain" description="SAM-dependent methyltransferase TRM5/TYW2-type" evidence="9">
    <location>
        <begin position="1"/>
        <end position="219"/>
    </location>
</feature>
<dbReference type="InterPro" id="IPR056743">
    <property type="entry name" value="TRM5-TYW2-like_MTfase"/>
</dbReference>
<keyword evidence="6" id="KW-0819">tRNA processing</keyword>
<dbReference type="InterPro" id="IPR030382">
    <property type="entry name" value="MeTrfase_TRM5/TYW2"/>
</dbReference>
<dbReference type="GO" id="GO:0008175">
    <property type="term" value="F:tRNA methyltransferase activity"/>
    <property type="evidence" value="ECO:0007669"/>
    <property type="project" value="TreeGrafter"/>
</dbReference>
<dbReference type="GO" id="GO:0031591">
    <property type="term" value="P:wybutosine biosynthetic process"/>
    <property type="evidence" value="ECO:0007669"/>
    <property type="project" value="TreeGrafter"/>
</dbReference>
<dbReference type="PANTHER" id="PTHR23245:SF25">
    <property type="entry name" value="TRNA WYBUTOSINE-SYNTHESIZING PROTEIN 2 HOMOLOG"/>
    <property type="match status" value="1"/>
</dbReference>
<evidence type="ECO:0000256" key="8">
    <source>
        <dbReference type="SAM" id="MobiDB-lite"/>
    </source>
</evidence>
<dbReference type="Gene3D" id="3.40.50.150">
    <property type="entry name" value="Vaccinia Virus protein VP39"/>
    <property type="match status" value="1"/>
</dbReference>
<dbReference type="GO" id="GO:0102522">
    <property type="term" value="F:tRNA 4-demethylwyosine alpha-amino-alpha-carboxypropyltransferase activity"/>
    <property type="evidence" value="ECO:0007669"/>
    <property type="project" value="UniProtKB-EC"/>
</dbReference>
<evidence type="ECO:0000256" key="7">
    <source>
        <dbReference type="ARBA" id="ARBA00049400"/>
    </source>
</evidence>
<dbReference type="PANTHER" id="PTHR23245">
    <property type="entry name" value="TRNA METHYLTRANSFERASE"/>
    <property type="match status" value="1"/>
</dbReference>
<comment type="pathway">
    <text evidence="1">tRNA modification; wybutosine-tRNA(Phe) biosynthesis.</text>
</comment>
<dbReference type="GO" id="GO:0005737">
    <property type="term" value="C:cytoplasm"/>
    <property type="evidence" value="ECO:0007669"/>
    <property type="project" value="TreeGrafter"/>
</dbReference>
<evidence type="ECO:0000256" key="6">
    <source>
        <dbReference type="ARBA" id="ARBA00022694"/>
    </source>
</evidence>
<keyword evidence="4" id="KW-0808">Transferase</keyword>
<dbReference type="Pfam" id="PF02475">
    <property type="entry name" value="TRM5-TYW2_MTfase"/>
    <property type="match status" value="1"/>
</dbReference>
<evidence type="ECO:0000256" key="3">
    <source>
        <dbReference type="ARBA" id="ARBA00022603"/>
    </source>
</evidence>
<evidence type="ECO:0000256" key="4">
    <source>
        <dbReference type="ARBA" id="ARBA00022679"/>
    </source>
</evidence>
<feature type="region of interest" description="Disordered" evidence="8">
    <location>
        <begin position="1"/>
        <end position="57"/>
    </location>
</feature>
<sequence>MASPPMAPLSEELQVGHSREDGPQSGGHPLPANDAQSSRDTARRSKRMKKSPVERRGSEEVIVDLYAGIGYYTLPFLVHHGAKHVHACEWNDDSVVALRHNLQANKISPDRCTVHHGDNRQTAPNLENVAHRVNLGLLPSSEEGWPLAIRALRSDGGWMHVHENVKDSEVERWTAMLCRRLEELARERGASWKATCTHTERVKSYAPHILHVVVDVFLQ</sequence>
<dbReference type="PROSITE" id="PS51684">
    <property type="entry name" value="SAM_MT_TRM5_TYW2"/>
    <property type="match status" value="1"/>
</dbReference>
<dbReference type="CDD" id="cd02440">
    <property type="entry name" value="AdoMet_MTases"/>
    <property type="match status" value="1"/>
</dbReference>
<accession>A0A7S2SKC6</accession>
<reference evidence="10" key="1">
    <citation type="submission" date="2021-01" db="EMBL/GenBank/DDBJ databases">
        <authorList>
            <person name="Corre E."/>
            <person name="Pelletier E."/>
            <person name="Niang G."/>
            <person name="Scheremetjew M."/>
            <person name="Finn R."/>
            <person name="Kale V."/>
            <person name="Holt S."/>
            <person name="Cochrane G."/>
            <person name="Meng A."/>
            <person name="Brown T."/>
            <person name="Cohen L."/>
        </authorList>
    </citation>
    <scope>NUCLEOTIDE SEQUENCE</scope>
    <source>
        <strain evidence="10">CCMP1243</strain>
    </source>
</reference>
<evidence type="ECO:0000256" key="2">
    <source>
        <dbReference type="ARBA" id="ARBA00012265"/>
    </source>
</evidence>
<organism evidence="10">
    <name type="scientific">Rhizochromulina marina</name>
    <dbReference type="NCBI Taxonomy" id="1034831"/>
    <lineage>
        <taxon>Eukaryota</taxon>
        <taxon>Sar</taxon>
        <taxon>Stramenopiles</taxon>
        <taxon>Ochrophyta</taxon>
        <taxon>Dictyochophyceae</taxon>
        <taxon>Rhizochromulinales</taxon>
        <taxon>Rhizochromulina</taxon>
    </lineage>
</organism>
<dbReference type="GO" id="GO:0030488">
    <property type="term" value="P:tRNA methylation"/>
    <property type="evidence" value="ECO:0007669"/>
    <property type="project" value="TreeGrafter"/>
</dbReference>
<evidence type="ECO:0000256" key="1">
    <source>
        <dbReference type="ARBA" id="ARBA00004797"/>
    </source>
</evidence>
<dbReference type="SUPFAM" id="SSF53335">
    <property type="entry name" value="S-adenosyl-L-methionine-dependent methyltransferases"/>
    <property type="match status" value="1"/>
</dbReference>
<dbReference type="EC" id="2.5.1.114" evidence="2"/>